<keyword evidence="6 7" id="KW-0472">Membrane</keyword>
<evidence type="ECO:0000256" key="7">
    <source>
        <dbReference type="SAM" id="Phobius"/>
    </source>
</evidence>
<dbReference type="SUPFAM" id="SSF144091">
    <property type="entry name" value="Rhomboid-like"/>
    <property type="match status" value="1"/>
</dbReference>
<keyword evidence="4" id="KW-0378">Hydrolase</keyword>
<evidence type="ECO:0000256" key="2">
    <source>
        <dbReference type="ARBA" id="ARBA00009045"/>
    </source>
</evidence>
<proteinExistence type="inferred from homology"/>
<evidence type="ECO:0000256" key="4">
    <source>
        <dbReference type="ARBA" id="ARBA00022801"/>
    </source>
</evidence>
<feature type="transmembrane region" description="Helical" evidence="7">
    <location>
        <begin position="64"/>
        <end position="86"/>
    </location>
</feature>
<dbReference type="MEROPS" id="S54.027"/>
<organism evidence="9 10">
    <name type="scientific">Nitrosococcus halophilus (strain Nc4)</name>
    <dbReference type="NCBI Taxonomy" id="472759"/>
    <lineage>
        <taxon>Bacteria</taxon>
        <taxon>Pseudomonadati</taxon>
        <taxon>Pseudomonadota</taxon>
        <taxon>Gammaproteobacteria</taxon>
        <taxon>Chromatiales</taxon>
        <taxon>Chromatiaceae</taxon>
        <taxon>Nitrosococcus</taxon>
    </lineage>
</organism>
<comment type="subcellular location">
    <subcellularLocation>
        <location evidence="1">Membrane</location>
        <topology evidence="1">Multi-pass membrane protein</topology>
    </subcellularLocation>
</comment>
<dbReference type="InterPro" id="IPR022764">
    <property type="entry name" value="Peptidase_S54_rhomboid_dom"/>
</dbReference>
<dbReference type="Proteomes" id="UP000001844">
    <property type="component" value="Chromosome"/>
</dbReference>
<feature type="domain" description="Peptidase S54 rhomboid" evidence="8">
    <location>
        <begin position="69"/>
        <end position="215"/>
    </location>
</feature>
<dbReference type="InterPro" id="IPR035952">
    <property type="entry name" value="Rhomboid-like_sf"/>
</dbReference>
<dbReference type="RefSeq" id="WP_013033850.1">
    <property type="nucleotide sequence ID" value="NC_013960.1"/>
</dbReference>
<accession>D5BYL1</accession>
<evidence type="ECO:0000313" key="9">
    <source>
        <dbReference type="EMBL" id="ADE15999.1"/>
    </source>
</evidence>
<feature type="transmembrane region" description="Helical" evidence="7">
    <location>
        <begin position="162"/>
        <end position="182"/>
    </location>
</feature>
<dbReference type="AlphaFoldDB" id="D5BYL1"/>
<gene>
    <name evidence="9" type="ordered locus">Nhal_2937</name>
</gene>
<sequence>MIPVSDNYPVQRPPIINWILIATCVLVFFWQLSLPREGFQASVFLFGVIPRALVDAPLGHPQLLIPPVLSLFTSMFLHGSFMHLLGNMLYLHVFGNNVEDSMGRGRFIVFYLLCGAAAALSQIFIAPSSTIPMVGASGAISGILGAYLLLHPFAQIKMLVPYFILFFVWVPAWLMLGIWFLFQLLQSVVTPSDQAGIAFAAHAGGFVAGMVLLPLFKRSDVKLFHQR</sequence>
<dbReference type="OrthoDB" id="9814037at2"/>
<name>D5BYL1_NITHN</name>
<evidence type="ECO:0000256" key="5">
    <source>
        <dbReference type="ARBA" id="ARBA00022989"/>
    </source>
</evidence>
<dbReference type="EMBL" id="CP001798">
    <property type="protein sequence ID" value="ADE15999.1"/>
    <property type="molecule type" value="Genomic_DNA"/>
</dbReference>
<dbReference type="Gene3D" id="1.20.1540.10">
    <property type="entry name" value="Rhomboid-like"/>
    <property type="match status" value="1"/>
</dbReference>
<keyword evidence="3 7" id="KW-0812">Transmembrane</keyword>
<dbReference type="STRING" id="472759.Nhal_2937"/>
<evidence type="ECO:0000256" key="3">
    <source>
        <dbReference type="ARBA" id="ARBA00022692"/>
    </source>
</evidence>
<dbReference type="KEGG" id="nhl:Nhal_2937"/>
<evidence type="ECO:0000256" key="1">
    <source>
        <dbReference type="ARBA" id="ARBA00004141"/>
    </source>
</evidence>
<dbReference type="GO" id="GO:0016020">
    <property type="term" value="C:membrane"/>
    <property type="evidence" value="ECO:0007669"/>
    <property type="project" value="UniProtKB-SubCell"/>
</dbReference>
<dbReference type="Pfam" id="PF01694">
    <property type="entry name" value="Rhomboid"/>
    <property type="match status" value="1"/>
</dbReference>
<protein>
    <submittedName>
        <fullName evidence="9">Rhomboid family protein</fullName>
    </submittedName>
</protein>
<evidence type="ECO:0000313" key="10">
    <source>
        <dbReference type="Proteomes" id="UP000001844"/>
    </source>
</evidence>
<dbReference type="FunFam" id="1.20.1540.10:FF:000027">
    <property type="entry name" value="Rhomboid family intramembrane serine protease"/>
    <property type="match status" value="1"/>
</dbReference>
<keyword evidence="5 7" id="KW-1133">Transmembrane helix</keyword>
<dbReference type="HOGENOM" id="CLU_055068_5_1_6"/>
<comment type="similarity">
    <text evidence="2">Belongs to the peptidase S54 family.</text>
</comment>
<evidence type="ECO:0000256" key="6">
    <source>
        <dbReference type="ARBA" id="ARBA00023136"/>
    </source>
</evidence>
<dbReference type="PANTHER" id="PTHR43731:SF14">
    <property type="entry name" value="PRESENILIN-ASSOCIATED RHOMBOID-LIKE PROTEIN, MITOCHONDRIAL"/>
    <property type="match status" value="1"/>
</dbReference>
<dbReference type="eggNOG" id="COG0705">
    <property type="taxonomic scope" value="Bacteria"/>
</dbReference>
<feature type="transmembrane region" description="Helical" evidence="7">
    <location>
        <begin position="39"/>
        <end position="58"/>
    </location>
</feature>
<dbReference type="PANTHER" id="PTHR43731">
    <property type="entry name" value="RHOMBOID PROTEASE"/>
    <property type="match status" value="1"/>
</dbReference>
<dbReference type="GO" id="GO:0004252">
    <property type="term" value="F:serine-type endopeptidase activity"/>
    <property type="evidence" value="ECO:0007669"/>
    <property type="project" value="InterPro"/>
</dbReference>
<evidence type="ECO:0000259" key="8">
    <source>
        <dbReference type="Pfam" id="PF01694"/>
    </source>
</evidence>
<reference evidence="10" key="1">
    <citation type="submission" date="2010-04" db="EMBL/GenBank/DDBJ databases">
        <title>Complete genome sequence of Nitrosococcus halophilus Nc4, a salt-adapted, aerobic obligate ammonia-oxidizing sulfur purple bacterium.</title>
        <authorList>
            <consortium name="US DOE Joint Genome Institute"/>
            <person name="Campbell M.A."/>
            <person name="Malfatti S.A."/>
            <person name="Chain P.S.G."/>
            <person name="Heidelberg J.F."/>
            <person name="Ward B.B."/>
            <person name="Klotz M.G."/>
        </authorList>
    </citation>
    <scope>NUCLEOTIDE SEQUENCE [LARGE SCALE GENOMIC DNA]</scope>
    <source>
        <strain evidence="10">Nc4</strain>
    </source>
</reference>
<keyword evidence="10" id="KW-1185">Reference proteome</keyword>
<feature type="transmembrane region" description="Helical" evidence="7">
    <location>
        <begin position="131"/>
        <end position="150"/>
    </location>
</feature>
<feature type="transmembrane region" description="Helical" evidence="7">
    <location>
        <begin position="107"/>
        <end position="125"/>
    </location>
</feature>
<feature type="transmembrane region" description="Helical" evidence="7">
    <location>
        <begin position="194"/>
        <end position="216"/>
    </location>
</feature>
<dbReference type="InterPro" id="IPR050925">
    <property type="entry name" value="Rhomboid_protease_S54"/>
</dbReference>
<feature type="transmembrane region" description="Helical" evidence="7">
    <location>
        <begin position="15"/>
        <end position="32"/>
    </location>
</feature>